<feature type="transmembrane region" description="Helical" evidence="6">
    <location>
        <begin position="254"/>
        <end position="272"/>
    </location>
</feature>
<keyword evidence="8" id="KW-1185">Reference proteome</keyword>
<evidence type="ECO:0000256" key="6">
    <source>
        <dbReference type="SAM" id="Phobius"/>
    </source>
</evidence>
<proteinExistence type="inferred from homology"/>
<evidence type="ECO:0000256" key="2">
    <source>
        <dbReference type="ARBA" id="ARBA00007511"/>
    </source>
</evidence>
<organism evidence="7 8">
    <name type="scientific">Hymenobacter canadensis</name>
    <dbReference type="NCBI Taxonomy" id="2999067"/>
    <lineage>
        <taxon>Bacteria</taxon>
        <taxon>Pseudomonadati</taxon>
        <taxon>Bacteroidota</taxon>
        <taxon>Cytophagia</taxon>
        <taxon>Cytophagales</taxon>
        <taxon>Hymenobacteraceae</taxon>
        <taxon>Hymenobacter</taxon>
    </lineage>
</organism>
<evidence type="ECO:0000313" key="8">
    <source>
        <dbReference type="Proteomes" id="UP001211005"/>
    </source>
</evidence>
<protein>
    <submittedName>
        <fullName evidence="7">TerC family protein</fullName>
    </submittedName>
</protein>
<keyword evidence="4 6" id="KW-1133">Transmembrane helix</keyword>
<accession>A0ABY7LTL6</accession>
<evidence type="ECO:0000256" key="4">
    <source>
        <dbReference type="ARBA" id="ARBA00022989"/>
    </source>
</evidence>
<gene>
    <name evidence="7" type="ORF">O3303_09270</name>
</gene>
<feature type="transmembrane region" description="Helical" evidence="6">
    <location>
        <begin position="131"/>
        <end position="149"/>
    </location>
</feature>
<keyword evidence="5 6" id="KW-0472">Membrane</keyword>
<dbReference type="PANTHER" id="PTHR30238:SF0">
    <property type="entry name" value="THYLAKOID MEMBRANE PROTEIN TERC, CHLOROPLASTIC"/>
    <property type="match status" value="1"/>
</dbReference>
<dbReference type="InterPro" id="IPR005496">
    <property type="entry name" value="Integral_membrane_TerC"/>
</dbReference>
<evidence type="ECO:0000256" key="3">
    <source>
        <dbReference type="ARBA" id="ARBA00022692"/>
    </source>
</evidence>
<feature type="transmembrane region" description="Helical" evidence="6">
    <location>
        <begin position="225"/>
        <end position="242"/>
    </location>
</feature>
<feature type="transmembrane region" description="Helical" evidence="6">
    <location>
        <begin position="103"/>
        <end position="125"/>
    </location>
</feature>
<name>A0ABY7LTL6_9BACT</name>
<evidence type="ECO:0000313" key="7">
    <source>
        <dbReference type="EMBL" id="WBA43744.1"/>
    </source>
</evidence>
<reference evidence="7 8" key="1">
    <citation type="submission" date="2022-12" db="EMBL/GenBank/DDBJ databases">
        <title>Hymenobacter canadensis sp. nov. isolated from lake water of the Cambridge Bay, Canada.</title>
        <authorList>
            <person name="Kim W.H."/>
            <person name="Lee Y.M."/>
        </authorList>
    </citation>
    <scope>NUCLEOTIDE SEQUENCE [LARGE SCALE GENOMIC DNA]</scope>
    <source>
        <strain evidence="7 8">PAMC 29467</strain>
    </source>
</reference>
<comment type="subcellular location">
    <subcellularLocation>
        <location evidence="1">Membrane</location>
        <topology evidence="1">Multi-pass membrane protein</topology>
    </subcellularLocation>
</comment>
<feature type="transmembrane region" description="Helical" evidence="6">
    <location>
        <begin position="6"/>
        <end position="26"/>
    </location>
</feature>
<dbReference type="Pfam" id="PF03741">
    <property type="entry name" value="TerC"/>
    <property type="match status" value="1"/>
</dbReference>
<feature type="transmembrane region" description="Helical" evidence="6">
    <location>
        <begin position="278"/>
        <end position="301"/>
    </location>
</feature>
<dbReference type="Proteomes" id="UP001211005">
    <property type="component" value="Chromosome"/>
</dbReference>
<dbReference type="RefSeq" id="WP_269561781.1">
    <property type="nucleotide sequence ID" value="NZ_CP114767.1"/>
</dbReference>
<dbReference type="EMBL" id="CP114767">
    <property type="protein sequence ID" value="WBA43744.1"/>
    <property type="molecule type" value="Genomic_DNA"/>
</dbReference>
<dbReference type="InterPro" id="IPR022369">
    <property type="entry name" value="Integral_membrane_TerC_rswitch"/>
</dbReference>
<feature type="transmembrane region" description="Helical" evidence="6">
    <location>
        <begin position="190"/>
        <end position="219"/>
    </location>
</feature>
<dbReference type="PANTHER" id="PTHR30238">
    <property type="entry name" value="MEMBRANE BOUND PREDICTED REDOX MODULATOR"/>
    <property type="match status" value="1"/>
</dbReference>
<dbReference type="NCBIfam" id="TIGR03718">
    <property type="entry name" value="R_switched_Alx"/>
    <property type="match status" value="1"/>
</dbReference>
<comment type="similarity">
    <text evidence="2">Belongs to the TerC family.</text>
</comment>
<evidence type="ECO:0000256" key="1">
    <source>
        <dbReference type="ARBA" id="ARBA00004141"/>
    </source>
</evidence>
<sequence>MEITPWFWVGFNAFVLAMLLLDLLVFNRRAHVVRMREALGWSAFWIALSLTFNYLVYHFLGRTAALEFLTGYLIEKSLSVDNLFVFLLVFSYFKVPPQYQHKILFWGILGALVLRAVFILVGAALLAKFHFLLYVLGAFLVYTGVKMATNAGDPEIDPDSNPVVRFLSRHLPITNRLHDDRFLIRQDGRLFATPLLVVLVMVETTDVVFAADSIPAILAVSRDTFIVYTSNVFALLGLRALYFALEGLMRLFHYLQYGLSLILIFIGAKLLLSEVYHIPMGISLGVVGGILLLSVVASVLWPKKDEVNRDEVMK</sequence>
<keyword evidence="3 6" id="KW-0812">Transmembrane</keyword>
<feature type="transmembrane region" description="Helical" evidence="6">
    <location>
        <begin position="72"/>
        <end position="91"/>
    </location>
</feature>
<feature type="transmembrane region" description="Helical" evidence="6">
    <location>
        <begin position="38"/>
        <end position="60"/>
    </location>
</feature>
<evidence type="ECO:0000256" key="5">
    <source>
        <dbReference type="ARBA" id="ARBA00023136"/>
    </source>
</evidence>